<organism evidence="2 3">
    <name type="scientific">Periconia macrospinosa</name>
    <dbReference type="NCBI Taxonomy" id="97972"/>
    <lineage>
        <taxon>Eukaryota</taxon>
        <taxon>Fungi</taxon>
        <taxon>Dikarya</taxon>
        <taxon>Ascomycota</taxon>
        <taxon>Pezizomycotina</taxon>
        <taxon>Dothideomycetes</taxon>
        <taxon>Pleosporomycetidae</taxon>
        <taxon>Pleosporales</taxon>
        <taxon>Massarineae</taxon>
        <taxon>Periconiaceae</taxon>
        <taxon>Periconia</taxon>
    </lineage>
</organism>
<evidence type="ECO:0000259" key="1">
    <source>
        <dbReference type="Pfam" id="PF06985"/>
    </source>
</evidence>
<keyword evidence="3" id="KW-1185">Reference proteome</keyword>
<dbReference type="STRING" id="97972.A0A2V1E931"/>
<protein>
    <submittedName>
        <fullName evidence="2">HET-domain-containing protein</fullName>
    </submittedName>
</protein>
<feature type="domain" description="Heterokaryon incompatibility" evidence="1">
    <location>
        <begin position="27"/>
        <end position="176"/>
    </location>
</feature>
<dbReference type="OrthoDB" id="5362512at2759"/>
<name>A0A2V1E931_9PLEO</name>
<accession>A0A2V1E931</accession>
<reference evidence="2 3" key="1">
    <citation type="journal article" date="2018" name="Sci. Rep.">
        <title>Comparative genomics provides insights into the lifestyle and reveals functional heterogeneity of dark septate endophytic fungi.</title>
        <authorList>
            <person name="Knapp D.G."/>
            <person name="Nemeth J.B."/>
            <person name="Barry K."/>
            <person name="Hainaut M."/>
            <person name="Henrissat B."/>
            <person name="Johnson J."/>
            <person name="Kuo A."/>
            <person name="Lim J.H.P."/>
            <person name="Lipzen A."/>
            <person name="Nolan M."/>
            <person name="Ohm R.A."/>
            <person name="Tamas L."/>
            <person name="Grigoriev I.V."/>
            <person name="Spatafora J.W."/>
            <person name="Nagy L.G."/>
            <person name="Kovacs G.M."/>
        </authorList>
    </citation>
    <scope>NUCLEOTIDE SEQUENCE [LARGE SCALE GENOMIC DNA]</scope>
    <source>
        <strain evidence="2 3">DSE2036</strain>
    </source>
</reference>
<dbReference type="Proteomes" id="UP000244855">
    <property type="component" value="Unassembled WGS sequence"/>
</dbReference>
<proteinExistence type="predicted"/>
<dbReference type="AlphaFoldDB" id="A0A2V1E931"/>
<dbReference type="EMBL" id="KZ805312">
    <property type="protein sequence ID" value="PVI05745.1"/>
    <property type="molecule type" value="Genomic_DNA"/>
</dbReference>
<dbReference type="PANTHER" id="PTHR33112">
    <property type="entry name" value="DOMAIN PROTEIN, PUTATIVE-RELATED"/>
    <property type="match status" value="1"/>
</dbReference>
<dbReference type="PANTHER" id="PTHR33112:SF10">
    <property type="entry name" value="TOL"/>
    <property type="match status" value="1"/>
</dbReference>
<dbReference type="Pfam" id="PF06985">
    <property type="entry name" value="HET"/>
    <property type="match status" value="1"/>
</dbReference>
<gene>
    <name evidence="2" type="ORF">DM02DRAFT_473596</name>
</gene>
<sequence length="323" mass="36948">PTRLIDVGSNDSPELRLRDGNQCSGHYVTLSYCWGKKIHNRTTKSTLHASMAGLDISTLCKTIQDAVIVTRNLQLKYLWIDALCIIQDDPEDWEREAMSMSEVYAQSAITIAATSSADSHGGLFFPRSAGPTAQLLWSISERCPPERVSFRSHTPVRYVSLVEKGPLNQRGWVLQERTLSKRIVHYTTDRLYWDCQQSTSEEGFTEVVNYPDRLPAHRFKLASIHGKTKTSEEMHWLDNSWRSLVERYTQTQLTYKSDRLPALAGLAKTWAKVSGDRYIAGCWMKNLPLSLLWTTDLRTESTELLQRPSWSWVSFDGPVRFRS</sequence>
<evidence type="ECO:0000313" key="3">
    <source>
        <dbReference type="Proteomes" id="UP000244855"/>
    </source>
</evidence>
<evidence type="ECO:0000313" key="2">
    <source>
        <dbReference type="EMBL" id="PVI05745.1"/>
    </source>
</evidence>
<feature type="non-terminal residue" evidence="2">
    <location>
        <position position="1"/>
    </location>
</feature>
<feature type="non-terminal residue" evidence="2">
    <location>
        <position position="323"/>
    </location>
</feature>
<dbReference type="InterPro" id="IPR010730">
    <property type="entry name" value="HET"/>
</dbReference>